<organism evidence="1 2">
    <name type="scientific">Solanum tuberosum</name>
    <name type="common">Potato</name>
    <dbReference type="NCBI Taxonomy" id="4113"/>
    <lineage>
        <taxon>Eukaryota</taxon>
        <taxon>Viridiplantae</taxon>
        <taxon>Streptophyta</taxon>
        <taxon>Embryophyta</taxon>
        <taxon>Tracheophyta</taxon>
        <taxon>Spermatophyta</taxon>
        <taxon>Magnoliopsida</taxon>
        <taxon>eudicotyledons</taxon>
        <taxon>Gunneridae</taxon>
        <taxon>Pentapetalae</taxon>
        <taxon>asterids</taxon>
        <taxon>lamiids</taxon>
        <taxon>Solanales</taxon>
        <taxon>Solanaceae</taxon>
        <taxon>Solanoideae</taxon>
        <taxon>Solaneae</taxon>
        <taxon>Solanum</taxon>
    </lineage>
</organism>
<evidence type="ECO:0000313" key="2">
    <source>
        <dbReference type="Proteomes" id="UP000011115"/>
    </source>
</evidence>
<dbReference type="HOGENOM" id="CLU_2578557_0_0_1"/>
<dbReference type="Pfam" id="PF03087">
    <property type="entry name" value="BPS1"/>
    <property type="match status" value="1"/>
</dbReference>
<dbReference type="Proteomes" id="UP000011115">
    <property type="component" value="Unassembled WGS sequence"/>
</dbReference>
<proteinExistence type="predicted"/>
<evidence type="ECO:0000313" key="1">
    <source>
        <dbReference type="EnsemblPlants" id="PGSC0003DMT400025928"/>
    </source>
</evidence>
<dbReference type="InParanoid" id="M1AMD3"/>
<dbReference type="EnsemblPlants" id="PGSC0003DMT400025928">
    <property type="protein sequence ID" value="PGSC0003DMT400025928"/>
    <property type="gene ID" value="PGSC0003DMG400010014"/>
</dbReference>
<protein>
    <submittedName>
        <fullName evidence="1">Uncharacterized protein</fullName>
    </submittedName>
</protein>
<sequence length="81" mass="9294">MRSKASSWSLASKMLKPKRVSCEGIDISEVGKLHMELLILRNEKIDQSQMLRALKRLETFESSMQELEEGLGVSFRLLLKN</sequence>
<dbReference type="Gramene" id="PGSC0003DMT400025928">
    <property type="protein sequence ID" value="PGSC0003DMT400025928"/>
    <property type="gene ID" value="PGSC0003DMG400010014"/>
</dbReference>
<dbReference type="InterPro" id="IPR004320">
    <property type="entry name" value="BPS1_pln"/>
</dbReference>
<dbReference type="AlphaFoldDB" id="M1AMD3"/>
<dbReference type="GO" id="GO:0048367">
    <property type="term" value="P:shoot system development"/>
    <property type="evidence" value="ECO:0007669"/>
    <property type="project" value="InterPro"/>
</dbReference>
<name>M1AMD3_SOLTU</name>
<accession>M1AMD3</accession>
<reference evidence="1" key="2">
    <citation type="submission" date="2015-06" db="UniProtKB">
        <authorList>
            <consortium name="EnsemblPlants"/>
        </authorList>
    </citation>
    <scope>IDENTIFICATION</scope>
    <source>
        <strain evidence="1">DM1-3 516 R44</strain>
    </source>
</reference>
<dbReference type="GO" id="GO:0048364">
    <property type="term" value="P:root development"/>
    <property type="evidence" value="ECO:0007669"/>
    <property type="project" value="InterPro"/>
</dbReference>
<keyword evidence="2" id="KW-1185">Reference proteome</keyword>
<reference evidence="2" key="1">
    <citation type="journal article" date="2011" name="Nature">
        <title>Genome sequence and analysis of the tuber crop potato.</title>
        <authorList>
            <consortium name="The Potato Genome Sequencing Consortium"/>
        </authorList>
    </citation>
    <scope>NUCLEOTIDE SEQUENCE [LARGE SCALE GENOMIC DNA]</scope>
    <source>
        <strain evidence="2">cv. DM1-3 516 R44</strain>
    </source>
</reference>
<dbReference type="PaxDb" id="4113-PGSC0003DMT400025928"/>